<gene>
    <name evidence="1" type="ORF">FWILDA_LOCUS12617</name>
</gene>
<reference evidence="1" key="1">
    <citation type="submission" date="2022-08" db="EMBL/GenBank/DDBJ databases">
        <authorList>
            <person name="Kallberg Y."/>
            <person name="Tangrot J."/>
            <person name="Rosling A."/>
        </authorList>
    </citation>
    <scope>NUCLEOTIDE SEQUENCE</scope>
    <source>
        <strain evidence="1">Wild A</strain>
    </source>
</reference>
<proteinExistence type="predicted"/>
<keyword evidence="2" id="KW-1185">Reference proteome</keyword>
<comment type="caution">
    <text evidence="1">The sequence shown here is derived from an EMBL/GenBank/DDBJ whole genome shotgun (WGS) entry which is preliminary data.</text>
</comment>
<evidence type="ECO:0000313" key="2">
    <source>
        <dbReference type="Proteomes" id="UP001153678"/>
    </source>
</evidence>
<evidence type="ECO:0000313" key="1">
    <source>
        <dbReference type="EMBL" id="CAI2186520.1"/>
    </source>
</evidence>
<dbReference type="AlphaFoldDB" id="A0A9W4SZR4"/>
<name>A0A9W4SZR4_9GLOM</name>
<dbReference type="OrthoDB" id="2386167at2759"/>
<organism evidence="1 2">
    <name type="scientific">Funneliformis geosporum</name>
    <dbReference type="NCBI Taxonomy" id="1117311"/>
    <lineage>
        <taxon>Eukaryota</taxon>
        <taxon>Fungi</taxon>
        <taxon>Fungi incertae sedis</taxon>
        <taxon>Mucoromycota</taxon>
        <taxon>Glomeromycotina</taxon>
        <taxon>Glomeromycetes</taxon>
        <taxon>Glomerales</taxon>
        <taxon>Glomeraceae</taxon>
        <taxon>Funneliformis</taxon>
    </lineage>
</organism>
<protein>
    <submittedName>
        <fullName evidence="1">4190_t:CDS:1</fullName>
    </submittedName>
</protein>
<dbReference type="Proteomes" id="UP001153678">
    <property type="component" value="Unassembled WGS sequence"/>
</dbReference>
<accession>A0A9W4SZR4</accession>
<sequence length="129" mass="15170">MNVVGKTFIRTYPDHKATSSEVLEWKMSKNVKWACENLWNKVKNVDNPSDTYISHIIQEVLKTNERITNNCLFVISIVELMFDPEIQTTVLSGELIIKRMIDWDKQQKKTLNKNYELDENEIGYKDTDN</sequence>
<dbReference type="EMBL" id="CAMKVN010004177">
    <property type="protein sequence ID" value="CAI2186520.1"/>
    <property type="molecule type" value="Genomic_DNA"/>
</dbReference>